<dbReference type="InterPro" id="IPR000089">
    <property type="entry name" value="Biotin_lipoyl"/>
</dbReference>
<dbReference type="PRINTS" id="PR01071">
    <property type="entry name" value="ACOABIOTINCC"/>
</dbReference>
<keyword evidence="11" id="KW-1185">Reference proteome</keyword>
<dbReference type="InterPro" id="IPR011053">
    <property type="entry name" value="Single_hybrid_motif"/>
</dbReference>
<name>A0ABW2XQV9_9ACTN</name>
<comment type="pathway">
    <text evidence="1 7">Lipid metabolism; fatty acid biosynthesis.</text>
</comment>
<accession>A0ABW2XQV9</accession>
<feature type="region of interest" description="Disordered" evidence="8">
    <location>
        <begin position="44"/>
        <end position="78"/>
    </location>
</feature>
<comment type="function">
    <text evidence="7">This protein is a component of the acetyl coenzyme A carboxylase complex; first, biotin carboxylase catalyzes the carboxylation of the carrier protein and then the transcarboxylase transfers the carboxyl group to form malonyl-CoA.</text>
</comment>
<evidence type="ECO:0000256" key="4">
    <source>
        <dbReference type="ARBA" id="ARBA00023098"/>
    </source>
</evidence>
<dbReference type="PANTHER" id="PTHR47597:SF1">
    <property type="entry name" value="IS A MEMBER OF THE PF|00364 BIOTIN-REQUIRING ENZYMES FAMILY-RELATED"/>
    <property type="match status" value="1"/>
</dbReference>
<evidence type="ECO:0000256" key="3">
    <source>
        <dbReference type="ARBA" id="ARBA00022832"/>
    </source>
</evidence>
<dbReference type="CDD" id="cd06850">
    <property type="entry name" value="biotinyl_domain"/>
    <property type="match status" value="1"/>
</dbReference>
<dbReference type="EMBL" id="JBHTGP010000015">
    <property type="protein sequence ID" value="MFD0688892.1"/>
    <property type="molecule type" value="Genomic_DNA"/>
</dbReference>
<feature type="domain" description="Lipoyl-binding" evidence="9">
    <location>
        <begin position="81"/>
        <end position="157"/>
    </location>
</feature>
<protein>
    <recommendedName>
        <fullName evidence="7">Biotin carboxyl carrier protein of acetyl-CoA carboxylase</fullName>
    </recommendedName>
</protein>
<evidence type="ECO:0000259" key="9">
    <source>
        <dbReference type="PROSITE" id="PS50968"/>
    </source>
</evidence>
<evidence type="ECO:0000256" key="6">
    <source>
        <dbReference type="ARBA" id="ARBA00023267"/>
    </source>
</evidence>
<keyword evidence="5 7" id="KW-0275">Fatty acid biosynthesis</keyword>
<dbReference type="InterPro" id="IPR001882">
    <property type="entry name" value="Biotin_BS"/>
</dbReference>
<sequence>MTGAGGTTDDALRALCGSVERLLAMAPGAHRVRVRAGDLSVELEWPREPGGGPAGERADRPAHAPGVPQSAVDADGEGTDVRYLGAPAVGTFYRAPEPGAPPFVEVGDVLEKGQQVGILEAMKLMNPVEADGAGQVVRVLAGDGEPVEYGQPLIAYRADPQG</sequence>
<reference evidence="11" key="1">
    <citation type="journal article" date="2019" name="Int. J. Syst. Evol. Microbiol.">
        <title>The Global Catalogue of Microorganisms (GCM) 10K type strain sequencing project: providing services to taxonomists for standard genome sequencing and annotation.</title>
        <authorList>
            <consortium name="The Broad Institute Genomics Platform"/>
            <consortium name="The Broad Institute Genome Sequencing Center for Infectious Disease"/>
            <person name="Wu L."/>
            <person name="Ma J."/>
        </authorList>
    </citation>
    <scope>NUCLEOTIDE SEQUENCE [LARGE SCALE GENOMIC DNA]</scope>
    <source>
        <strain evidence="11">JCM 9371</strain>
    </source>
</reference>
<evidence type="ECO:0000256" key="8">
    <source>
        <dbReference type="SAM" id="MobiDB-lite"/>
    </source>
</evidence>
<dbReference type="Proteomes" id="UP001597063">
    <property type="component" value="Unassembled WGS sequence"/>
</dbReference>
<dbReference type="PROSITE" id="PS00188">
    <property type="entry name" value="BIOTIN"/>
    <property type="match status" value="1"/>
</dbReference>
<keyword evidence="4 7" id="KW-0443">Lipid metabolism</keyword>
<dbReference type="Gene3D" id="2.40.50.100">
    <property type="match status" value="1"/>
</dbReference>
<dbReference type="PANTHER" id="PTHR47597">
    <property type="entry name" value="IS A MEMBER OF THE PF|00364 BIOTIN-REQUIRING ENZYMES FAMILY-RELATED"/>
    <property type="match status" value="1"/>
</dbReference>
<evidence type="ECO:0000256" key="1">
    <source>
        <dbReference type="ARBA" id="ARBA00005194"/>
    </source>
</evidence>
<evidence type="ECO:0000313" key="10">
    <source>
        <dbReference type="EMBL" id="MFD0688892.1"/>
    </source>
</evidence>
<evidence type="ECO:0000256" key="5">
    <source>
        <dbReference type="ARBA" id="ARBA00023160"/>
    </source>
</evidence>
<evidence type="ECO:0000256" key="2">
    <source>
        <dbReference type="ARBA" id="ARBA00022516"/>
    </source>
</evidence>
<dbReference type="RefSeq" id="WP_378324367.1">
    <property type="nucleotide sequence ID" value="NZ_JBHTGP010000015.1"/>
</dbReference>
<gene>
    <name evidence="10" type="ORF">ACFQZM_30670</name>
</gene>
<keyword evidence="3 7" id="KW-0276">Fatty acid metabolism</keyword>
<organism evidence="10 11">
    <name type="scientific">Actinomadura fibrosa</name>
    <dbReference type="NCBI Taxonomy" id="111802"/>
    <lineage>
        <taxon>Bacteria</taxon>
        <taxon>Bacillati</taxon>
        <taxon>Actinomycetota</taxon>
        <taxon>Actinomycetes</taxon>
        <taxon>Streptosporangiales</taxon>
        <taxon>Thermomonosporaceae</taxon>
        <taxon>Actinomadura</taxon>
    </lineage>
</organism>
<dbReference type="Pfam" id="PF00364">
    <property type="entry name" value="Biotin_lipoyl"/>
    <property type="match status" value="1"/>
</dbReference>
<evidence type="ECO:0000313" key="11">
    <source>
        <dbReference type="Proteomes" id="UP001597063"/>
    </source>
</evidence>
<dbReference type="PROSITE" id="PS50968">
    <property type="entry name" value="BIOTINYL_LIPOYL"/>
    <property type="match status" value="1"/>
</dbReference>
<dbReference type="InterPro" id="IPR001249">
    <property type="entry name" value="AcCoA_biotinCC"/>
</dbReference>
<comment type="caution">
    <text evidence="10">The sequence shown here is derived from an EMBL/GenBank/DDBJ whole genome shotgun (WGS) entry which is preliminary data.</text>
</comment>
<dbReference type="InterPro" id="IPR053217">
    <property type="entry name" value="ACC_Biotin_Carrier"/>
</dbReference>
<proteinExistence type="predicted"/>
<dbReference type="SUPFAM" id="SSF51230">
    <property type="entry name" value="Single hybrid motif"/>
    <property type="match status" value="1"/>
</dbReference>
<keyword evidence="2 7" id="KW-0444">Lipid biosynthesis</keyword>
<evidence type="ECO:0000256" key="7">
    <source>
        <dbReference type="RuleBase" id="RU364072"/>
    </source>
</evidence>
<keyword evidence="6 7" id="KW-0092">Biotin</keyword>